<dbReference type="GO" id="GO:0008168">
    <property type="term" value="F:methyltransferase activity"/>
    <property type="evidence" value="ECO:0007669"/>
    <property type="project" value="UniProtKB-KW"/>
</dbReference>
<evidence type="ECO:0000313" key="4">
    <source>
        <dbReference type="EMBL" id="MBD1262618.1"/>
    </source>
</evidence>
<feature type="domain" description="Methyltransferase" evidence="3">
    <location>
        <begin position="47"/>
        <end position="135"/>
    </location>
</feature>
<gene>
    <name evidence="4" type="ORF">HZY62_18625</name>
    <name evidence="5" type="ORF">LX92_03981</name>
</gene>
<dbReference type="Proteomes" id="UP000651837">
    <property type="component" value="Unassembled WGS sequence"/>
</dbReference>
<sequence length="214" mass="24483">MEKSYQETFKTWNKIAQLYEDKFMLLDLYNDTYAIFSDSWHTTDATILEIGCGPGNITRHLKKNNPNCMVTAIDVSSNMVELAKKNNPDVDFRIMDCRNIQEIENTFDAIICGFTMNYLSKNDCLKLISDCNDLMQSEAVLYMSFVPGDYKKSGYITGSTGDRTYFYYHDPKVIINELDKNSLSVIHSIEKEYPKSDGTTEIHTIIIAKKGKAL</sequence>
<evidence type="ECO:0000256" key="1">
    <source>
        <dbReference type="ARBA" id="ARBA00022603"/>
    </source>
</evidence>
<comment type="caution">
    <text evidence="5">The sequence shown here is derived from an EMBL/GenBank/DDBJ whole genome shotgun (WGS) entry which is preliminary data.</text>
</comment>
<reference evidence="5 6" key="1">
    <citation type="submission" date="2018-05" db="EMBL/GenBank/DDBJ databases">
        <title>Genomic Encyclopedia of Archaeal and Bacterial Type Strains, Phase II (KMG-II): from individual species to whole genera.</title>
        <authorList>
            <person name="Goeker M."/>
        </authorList>
    </citation>
    <scope>NUCLEOTIDE SEQUENCE [LARGE SCALE GENOMIC DNA]</scope>
    <source>
        <strain evidence="5 6">DSM 23514</strain>
    </source>
</reference>
<dbReference type="GO" id="GO:0032259">
    <property type="term" value="P:methylation"/>
    <property type="evidence" value="ECO:0007669"/>
    <property type="project" value="UniProtKB-KW"/>
</dbReference>
<reference evidence="4 7" key="2">
    <citation type="submission" date="2020-07" db="EMBL/GenBank/DDBJ databases">
        <title>The draft genome sequence of Maribacter polysiphoniae KCTC 22021.</title>
        <authorList>
            <person name="Mu L."/>
        </authorList>
    </citation>
    <scope>NUCLEOTIDE SEQUENCE [LARGE SCALE GENOMIC DNA]</scope>
    <source>
        <strain evidence="4 7">KCTC 22021</strain>
    </source>
</reference>
<dbReference type="EMBL" id="QGGQ01000013">
    <property type="protein sequence ID" value="PWK21180.1"/>
    <property type="molecule type" value="Genomic_DNA"/>
</dbReference>
<dbReference type="InterPro" id="IPR041698">
    <property type="entry name" value="Methyltransf_25"/>
</dbReference>
<dbReference type="RefSeq" id="WP_109654315.1">
    <property type="nucleotide sequence ID" value="NZ_JACWLN010000012.1"/>
</dbReference>
<dbReference type="SUPFAM" id="SSF53335">
    <property type="entry name" value="S-adenosyl-L-methionine-dependent methyltransferases"/>
    <property type="match status" value="1"/>
</dbReference>
<keyword evidence="2 5" id="KW-0808">Transferase</keyword>
<evidence type="ECO:0000313" key="5">
    <source>
        <dbReference type="EMBL" id="PWK21180.1"/>
    </source>
</evidence>
<dbReference type="InterPro" id="IPR029063">
    <property type="entry name" value="SAM-dependent_MTases_sf"/>
</dbReference>
<keyword evidence="1 5" id="KW-0489">Methyltransferase</keyword>
<dbReference type="CDD" id="cd02440">
    <property type="entry name" value="AdoMet_MTases"/>
    <property type="match status" value="1"/>
</dbReference>
<keyword evidence="7" id="KW-1185">Reference proteome</keyword>
<evidence type="ECO:0000313" key="7">
    <source>
        <dbReference type="Proteomes" id="UP000651837"/>
    </source>
</evidence>
<evidence type="ECO:0000313" key="6">
    <source>
        <dbReference type="Proteomes" id="UP000245667"/>
    </source>
</evidence>
<name>A0A316EDX9_9FLAO</name>
<evidence type="ECO:0000256" key="2">
    <source>
        <dbReference type="ARBA" id="ARBA00022679"/>
    </source>
</evidence>
<proteinExistence type="predicted"/>
<organism evidence="5 6">
    <name type="scientific">Maribacter polysiphoniae</name>
    <dbReference type="NCBI Taxonomy" id="429344"/>
    <lineage>
        <taxon>Bacteria</taxon>
        <taxon>Pseudomonadati</taxon>
        <taxon>Bacteroidota</taxon>
        <taxon>Flavobacteriia</taxon>
        <taxon>Flavobacteriales</taxon>
        <taxon>Flavobacteriaceae</taxon>
        <taxon>Maribacter</taxon>
    </lineage>
</organism>
<evidence type="ECO:0000259" key="3">
    <source>
        <dbReference type="Pfam" id="PF13649"/>
    </source>
</evidence>
<dbReference type="PANTHER" id="PTHR43861">
    <property type="entry name" value="TRANS-ACONITATE 2-METHYLTRANSFERASE-RELATED"/>
    <property type="match status" value="1"/>
</dbReference>
<dbReference type="Gene3D" id="3.40.50.150">
    <property type="entry name" value="Vaccinia Virus protein VP39"/>
    <property type="match status" value="1"/>
</dbReference>
<dbReference type="AlphaFoldDB" id="A0A316EDX9"/>
<accession>A0A316EDX9</accession>
<dbReference type="EMBL" id="JACWLN010000012">
    <property type="protein sequence ID" value="MBD1262618.1"/>
    <property type="molecule type" value="Genomic_DNA"/>
</dbReference>
<dbReference type="Proteomes" id="UP000245667">
    <property type="component" value="Unassembled WGS sequence"/>
</dbReference>
<dbReference type="OrthoDB" id="9789123at2"/>
<protein>
    <submittedName>
        <fullName evidence="4">Class I SAM-dependent methyltransferase</fullName>
    </submittedName>
    <submittedName>
        <fullName evidence="5">Methyltransferase family protein</fullName>
    </submittedName>
</protein>
<dbReference type="Pfam" id="PF13649">
    <property type="entry name" value="Methyltransf_25"/>
    <property type="match status" value="1"/>
</dbReference>
<dbReference type="PANTHER" id="PTHR43861:SF1">
    <property type="entry name" value="TRANS-ACONITATE 2-METHYLTRANSFERASE"/>
    <property type="match status" value="1"/>
</dbReference>